<name>A0A108EL52_9BURK</name>
<proteinExistence type="predicted"/>
<dbReference type="PROSITE" id="PS50109">
    <property type="entry name" value="HIS_KIN"/>
    <property type="match status" value="1"/>
</dbReference>
<evidence type="ECO:0000256" key="8">
    <source>
        <dbReference type="ARBA" id="ARBA00023012"/>
    </source>
</evidence>
<keyword evidence="9" id="KW-0732">Signal</keyword>
<evidence type="ECO:0000313" key="12">
    <source>
        <dbReference type="Proteomes" id="UP000068016"/>
    </source>
</evidence>
<dbReference type="GO" id="GO:0005524">
    <property type="term" value="F:ATP binding"/>
    <property type="evidence" value="ECO:0007669"/>
    <property type="project" value="UniProtKB-KW"/>
</dbReference>
<dbReference type="PANTHER" id="PTHR43065">
    <property type="entry name" value="SENSOR HISTIDINE KINASE"/>
    <property type="match status" value="1"/>
</dbReference>
<evidence type="ECO:0000256" key="1">
    <source>
        <dbReference type="ARBA" id="ARBA00000085"/>
    </source>
</evidence>
<reference evidence="11 12" key="1">
    <citation type="submission" date="2015-11" db="EMBL/GenBank/DDBJ databases">
        <title>Expanding the genomic diversity of Burkholderia species for the development of highly accurate diagnostics.</title>
        <authorList>
            <person name="Sahl J."/>
            <person name="Keim P."/>
            <person name="Wagner D."/>
        </authorList>
    </citation>
    <scope>NUCLEOTIDE SEQUENCE [LARGE SCALE GENOMIC DNA]</scope>
    <source>
        <strain evidence="11 12">MSMB793WGS</strain>
    </source>
</reference>
<dbReference type="Pfam" id="PF00512">
    <property type="entry name" value="HisKA"/>
    <property type="match status" value="1"/>
</dbReference>
<evidence type="ECO:0000256" key="3">
    <source>
        <dbReference type="ARBA" id="ARBA00022553"/>
    </source>
</evidence>
<dbReference type="PANTHER" id="PTHR43065:SF46">
    <property type="entry name" value="C4-DICARBOXYLATE TRANSPORT SENSOR PROTEIN DCTB"/>
    <property type="match status" value="1"/>
</dbReference>
<dbReference type="Gene3D" id="3.30.565.10">
    <property type="entry name" value="Histidine kinase-like ATPase, C-terminal domain"/>
    <property type="match status" value="1"/>
</dbReference>
<dbReference type="InterPro" id="IPR036890">
    <property type="entry name" value="HATPase_C_sf"/>
</dbReference>
<evidence type="ECO:0000313" key="11">
    <source>
        <dbReference type="EMBL" id="KWN13449.1"/>
    </source>
</evidence>
<dbReference type="CDD" id="cd00082">
    <property type="entry name" value="HisKA"/>
    <property type="match status" value="1"/>
</dbReference>
<keyword evidence="8" id="KW-0902">Two-component regulatory system</keyword>
<keyword evidence="5" id="KW-0547">Nucleotide-binding</keyword>
<evidence type="ECO:0000256" key="9">
    <source>
        <dbReference type="SAM" id="SignalP"/>
    </source>
</evidence>
<dbReference type="AlphaFoldDB" id="A0A108EL52"/>
<sequence length="477" mass="51898">MKLSTRIVALSGWLALSLSGTALVLSRSVSDAHDRFFQDTSIAIRVLGQKTAQQEAIVATLGATPLGTVPPHMLDELRERMPQLTGLARWRPGSGWQAANGAAPGVRPPPTTTANPYVLEFDADGQYWLVAATGWAVRIDPRAMLQPADWPASLTSVTLQLNGRRFDVLNRPPAAMPLAWPMTLDKRLPTGPQALRLHATRALTVDDLPWLPIALWNTVAILLVGGVLGAWRLRDAQRREHARARLDRFVRLDTLGEMAAGIAHELNQPLMAIVTHTRAAERLLDVPVERDNVRRALQTSVAQAKRAASILDRLRVAATSAHGGERHALDPDAIVSALQLLYRDELAREHISLSWHNATPGARPLADPVAVEQILHNLIQNARDALSGAPHGSIRVSGERTGRQYRFTVIDNGPGIPPDMLPRLFEPFFTTRGHGLGLGLPLCDTLAQRQNGALAIHNRPSGGVEATLSLPFAETQP</sequence>
<evidence type="ECO:0000256" key="2">
    <source>
        <dbReference type="ARBA" id="ARBA00012438"/>
    </source>
</evidence>
<comment type="caution">
    <text evidence="11">The sequence shown here is derived from an EMBL/GenBank/DDBJ whole genome shotgun (WGS) entry which is preliminary data.</text>
</comment>
<evidence type="ECO:0000256" key="6">
    <source>
        <dbReference type="ARBA" id="ARBA00022777"/>
    </source>
</evidence>
<keyword evidence="4" id="KW-0808">Transferase</keyword>
<evidence type="ECO:0000256" key="5">
    <source>
        <dbReference type="ARBA" id="ARBA00022741"/>
    </source>
</evidence>
<evidence type="ECO:0000256" key="4">
    <source>
        <dbReference type="ARBA" id="ARBA00022679"/>
    </source>
</evidence>
<keyword evidence="3" id="KW-0597">Phosphoprotein</keyword>
<feature type="signal peptide" evidence="9">
    <location>
        <begin position="1"/>
        <end position="22"/>
    </location>
</feature>
<dbReference type="SMART" id="SM00388">
    <property type="entry name" value="HisKA"/>
    <property type="match status" value="1"/>
</dbReference>
<dbReference type="GO" id="GO:0000155">
    <property type="term" value="F:phosphorelay sensor kinase activity"/>
    <property type="evidence" value="ECO:0007669"/>
    <property type="project" value="InterPro"/>
</dbReference>
<feature type="chain" id="PRO_5007130139" description="histidine kinase" evidence="9">
    <location>
        <begin position="23"/>
        <end position="477"/>
    </location>
</feature>
<dbReference type="EMBL" id="LPLZ01000051">
    <property type="protein sequence ID" value="KWN13449.1"/>
    <property type="molecule type" value="Genomic_DNA"/>
</dbReference>
<dbReference type="EC" id="2.7.13.3" evidence="2"/>
<dbReference type="RefSeq" id="WP_060347687.1">
    <property type="nucleotide sequence ID" value="NZ_LPLZ01000051.1"/>
</dbReference>
<evidence type="ECO:0000256" key="7">
    <source>
        <dbReference type="ARBA" id="ARBA00022840"/>
    </source>
</evidence>
<dbReference type="InterPro" id="IPR005467">
    <property type="entry name" value="His_kinase_dom"/>
</dbReference>
<dbReference type="InterPro" id="IPR003594">
    <property type="entry name" value="HATPase_dom"/>
</dbReference>
<accession>A0A108EL52</accession>
<protein>
    <recommendedName>
        <fullName evidence="2">histidine kinase</fullName>
        <ecNumber evidence="2">2.7.13.3</ecNumber>
    </recommendedName>
</protein>
<dbReference type="InterPro" id="IPR036097">
    <property type="entry name" value="HisK_dim/P_sf"/>
</dbReference>
<gene>
    <name evidence="11" type="ORF">WT83_18750</name>
</gene>
<feature type="domain" description="Histidine kinase" evidence="10">
    <location>
        <begin position="261"/>
        <end position="474"/>
    </location>
</feature>
<dbReference type="SUPFAM" id="SSF47384">
    <property type="entry name" value="Homodimeric domain of signal transducing histidine kinase"/>
    <property type="match status" value="1"/>
</dbReference>
<evidence type="ECO:0000259" key="10">
    <source>
        <dbReference type="PROSITE" id="PS50109"/>
    </source>
</evidence>
<keyword evidence="6" id="KW-0418">Kinase</keyword>
<dbReference type="SUPFAM" id="SSF55874">
    <property type="entry name" value="ATPase domain of HSP90 chaperone/DNA topoisomerase II/histidine kinase"/>
    <property type="match status" value="1"/>
</dbReference>
<dbReference type="Pfam" id="PF02518">
    <property type="entry name" value="HATPase_c"/>
    <property type="match status" value="1"/>
</dbReference>
<dbReference type="InterPro" id="IPR004358">
    <property type="entry name" value="Sig_transdc_His_kin-like_C"/>
</dbReference>
<keyword evidence="7" id="KW-0067">ATP-binding</keyword>
<organism evidence="11 12">
    <name type="scientific">Burkholderia territorii</name>
    <dbReference type="NCBI Taxonomy" id="1503055"/>
    <lineage>
        <taxon>Bacteria</taxon>
        <taxon>Pseudomonadati</taxon>
        <taxon>Pseudomonadota</taxon>
        <taxon>Betaproteobacteria</taxon>
        <taxon>Burkholderiales</taxon>
        <taxon>Burkholderiaceae</taxon>
        <taxon>Burkholderia</taxon>
        <taxon>Burkholderia cepacia complex</taxon>
    </lineage>
</organism>
<dbReference type="Proteomes" id="UP000068016">
    <property type="component" value="Unassembled WGS sequence"/>
</dbReference>
<comment type="catalytic activity">
    <reaction evidence="1">
        <text>ATP + protein L-histidine = ADP + protein N-phospho-L-histidine.</text>
        <dbReference type="EC" id="2.7.13.3"/>
    </reaction>
</comment>
<dbReference type="SMART" id="SM00387">
    <property type="entry name" value="HATPase_c"/>
    <property type="match status" value="1"/>
</dbReference>
<dbReference type="CDD" id="cd00075">
    <property type="entry name" value="HATPase"/>
    <property type="match status" value="1"/>
</dbReference>
<dbReference type="Gene3D" id="1.10.287.130">
    <property type="match status" value="1"/>
</dbReference>
<dbReference type="InterPro" id="IPR003661">
    <property type="entry name" value="HisK_dim/P_dom"/>
</dbReference>
<dbReference type="PRINTS" id="PR00344">
    <property type="entry name" value="BCTRLSENSOR"/>
</dbReference>